<accession>A0ABQ4N3P6</accession>
<dbReference type="PANTHER" id="PTHR30288">
    <property type="entry name" value="FLAGELLAR CAP/ASSEMBLY PROTEIN FLID"/>
    <property type="match status" value="1"/>
</dbReference>
<evidence type="ECO:0000259" key="2">
    <source>
        <dbReference type="Pfam" id="PF07195"/>
    </source>
</evidence>
<evidence type="ECO:0000313" key="3">
    <source>
        <dbReference type="EMBL" id="GIQ62833.1"/>
    </source>
</evidence>
<gene>
    <name evidence="3" type="ORF">PACILC2_14010</name>
</gene>
<feature type="domain" description="Flagellar hook-associated protein 2 C-terminal" evidence="2">
    <location>
        <begin position="139"/>
        <end position="189"/>
    </location>
</feature>
<protein>
    <recommendedName>
        <fullName evidence="2">Flagellar hook-associated protein 2 C-terminal domain-containing protein</fullName>
    </recommendedName>
</protein>
<name>A0ABQ4N3P6_9BACL</name>
<dbReference type="InterPro" id="IPR040026">
    <property type="entry name" value="FliD"/>
</dbReference>
<dbReference type="Pfam" id="PF07195">
    <property type="entry name" value="FliD_C"/>
    <property type="match status" value="1"/>
</dbReference>
<dbReference type="InterPro" id="IPR010809">
    <property type="entry name" value="FliD_C"/>
</dbReference>
<dbReference type="Proteomes" id="UP000680304">
    <property type="component" value="Unassembled WGS sequence"/>
</dbReference>
<evidence type="ECO:0000313" key="4">
    <source>
        <dbReference type="Proteomes" id="UP000680304"/>
    </source>
</evidence>
<comment type="caution">
    <text evidence="3">The sequence shown here is derived from an EMBL/GenBank/DDBJ whole genome shotgun (WGS) entry which is preliminary data.</text>
</comment>
<organism evidence="3 4">
    <name type="scientific">Paenibacillus cisolokensis</name>
    <dbReference type="NCBI Taxonomy" id="1658519"/>
    <lineage>
        <taxon>Bacteria</taxon>
        <taxon>Bacillati</taxon>
        <taxon>Bacillota</taxon>
        <taxon>Bacilli</taxon>
        <taxon>Bacillales</taxon>
        <taxon>Paenibacillaceae</taxon>
        <taxon>Paenibacillus</taxon>
    </lineage>
</organism>
<sequence>MKLKTAEGTSTGNYNIAVTQLAQSHSIKSKSLDPAGTTLQGTTLKIGSVEITVGDEMTDGEALEYIKNQINSKDTGLTAAVVSDSDNSKVLVLTSKETGAQNKMVLSSTDDGILLEGTALSALDITDIADNGQNTIQKAQDAKFTVNGLLITRSSNNISGVIDGVTLELVAAGSSQVTVARDTDKIAEKSMLSSKRTTMSSTPCATTCPSLQTPRNESAAGRFGTEDDQQ</sequence>
<dbReference type="EMBL" id="BOVJ01000043">
    <property type="protein sequence ID" value="GIQ62833.1"/>
    <property type="molecule type" value="Genomic_DNA"/>
</dbReference>
<feature type="region of interest" description="Disordered" evidence="1">
    <location>
        <begin position="191"/>
        <end position="230"/>
    </location>
</feature>
<proteinExistence type="predicted"/>
<dbReference type="PANTHER" id="PTHR30288:SF0">
    <property type="entry name" value="FLAGELLAR HOOK-ASSOCIATED PROTEIN 2"/>
    <property type="match status" value="1"/>
</dbReference>
<feature type="compositionally biased region" description="Polar residues" evidence="1">
    <location>
        <begin position="191"/>
        <end position="216"/>
    </location>
</feature>
<evidence type="ECO:0000256" key="1">
    <source>
        <dbReference type="SAM" id="MobiDB-lite"/>
    </source>
</evidence>
<keyword evidence="4" id="KW-1185">Reference proteome</keyword>
<reference evidence="3 4" key="1">
    <citation type="submission" date="2021-04" db="EMBL/GenBank/DDBJ databases">
        <title>Draft genome sequence of Paenibacillus cisolokensis, LC2-13A.</title>
        <authorList>
            <person name="Uke A."/>
            <person name="Chhe C."/>
            <person name="Baramee S."/>
            <person name="Kosugi A."/>
        </authorList>
    </citation>
    <scope>NUCLEOTIDE SEQUENCE [LARGE SCALE GENOMIC DNA]</scope>
    <source>
        <strain evidence="3 4">LC2-13A</strain>
    </source>
</reference>